<evidence type="ECO:0008006" key="7">
    <source>
        <dbReference type="Google" id="ProtNLM"/>
    </source>
</evidence>
<organism evidence="5 6">
    <name type="scientific">Apiospora kogelbergensis</name>
    <dbReference type="NCBI Taxonomy" id="1337665"/>
    <lineage>
        <taxon>Eukaryota</taxon>
        <taxon>Fungi</taxon>
        <taxon>Dikarya</taxon>
        <taxon>Ascomycota</taxon>
        <taxon>Pezizomycotina</taxon>
        <taxon>Sordariomycetes</taxon>
        <taxon>Xylariomycetidae</taxon>
        <taxon>Amphisphaeriales</taxon>
        <taxon>Apiosporaceae</taxon>
        <taxon>Apiospora</taxon>
    </lineage>
</organism>
<proteinExistence type="predicted"/>
<evidence type="ECO:0000313" key="6">
    <source>
        <dbReference type="Proteomes" id="UP001392437"/>
    </source>
</evidence>
<dbReference type="PANTHER" id="PTHR10039">
    <property type="entry name" value="AMELOGENIN"/>
    <property type="match status" value="1"/>
</dbReference>
<keyword evidence="6" id="KW-1185">Reference proteome</keyword>
<feature type="domain" description="GPI inositol-deacylase winged helix" evidence="3">
    <location>
        <begin position="355"/>
        <end position="441"/>
    </location>
</feature>
<evidence type="ECO:0000259" key="3">
    <source>
        <dbReference type="Pfam" id="PF22939"/>
    </source>
</evidence>
<evidence type="ECO:0000256" key="1">
    <source>
        <dbReference type="ARBA" id="ARBA00022737"/>
    </source>
</evidence>
<dbReference type="Pfam" id="PF00400">
    <property type="entry name" value="WD40"/>
    <property type="match status" value="1"/>
</dbReference>
<gene>
    <name evidence="5" type="ORF">PG999_001178</name>
</gene>
<comment type="caution">
    <text evidence="5">The sequence shown here is derived from an EMBL/GenBank/DDBJ whole genome shotgun (WGS) entry which is preliminary data.</text>
</comment>
<keyword evidence="1" id="KW-0677">Repeat</keyword>
<sequence>MNLPNERRTLLDADHRNAAMYSSANDASFIAVRNALATVVSAQRRSSRLGKQLLLEEDETAISKFLGIYGPPEDDIMNLESTKLPGSCEWLIGKDYYQSWRESLDSSFLWLRGRPGAGKSVLAGHVVNDLRDRGLDCCFYFFQSSDKAKSNANTCLRSIAWQVAKYHPDIAAKLKEVIAEFRDNPVDQIDPSPVWRKVFLSGILKVRLNRPQFLVIDAMDECKGSSDMMGFLTRIQGQWPLSIMVTSRDLVEVHLSTANPRIDIRSYAITDDDVKQDIQLFLKSNAQLLPCPSSEKWPTVWEMSSQIIQNSGGCFLWVSLICSELREVTSEREIDKVLESIPSDMNALYSNILSDMEAARFGKELAKALITWTTYAFRPLTTVEIQDPIELDINDKIDDVERAISKSCGNLVYVDTYGKVQLIHSTAREFLTGKDVSSDFATGKAAGHRRLAMVCLKFLMQGDKSATKSRRLGCDPEVRAIHSSSVSNSRRLASDSDLNTVAESSSTNSRGTVAPFTNYASIYLFHHLNLVHSTDNEILILLSKFLSGNSVLRWIEYIATHGDLRTIYQAGRVLNSLLSRREQHSPPISLSHKHKGFAMLGQWGDDLIHLVAKFSRFLRVSPHAIHHLIPAFCPPESAIRRQFADPYRGLDVQGLSATGWDDCIATITYVKGMKPNSIAAGLGFFAVGMLNTTGNIHVYEDTVFQESHNFQHREPVWRMAFSETGKYLASAGAKSVRIWSMAEGHEVCNFKIPSLCISIAFSDDDTVLLVATKQNQFIEWDIDQFDFFPGEAMTWTTDLEETVQSRTPLMAALSPWTGLLSVIYRGEDIIMWSYADDRIHDVYEKDTGSISLYGSYKLAEGATSVRAVTFSHALDTNRLAATYTDGDLVVYDISSGKPLASADQVNTMLLASSHDGRTLAGVDSSGNVTLFEFDTLRPLYRVSFGTQILPKGFTFTADNLRFIEIRGDQCSIWEPTVLHRTDTQDEENSDTVSVSTRTHKIDFQADETIPISAVVCCQNSSVVFCASNDGSVHAYDISGSPKSQLLFMQTQACPIELLYYDESSSILACGDLSGRITARRLARRSRRPQHAIWDTDEPLIDTRSPGHGSLKQILVSGAHSRLLASTETYDTLWPMPKQGEGVWVEQLARESRSAWAIHPTKVDSILCLEQSQLVLYQWKDLKPTRTVRFPLDSTVDRLISLSHPRYFATSAKSAADRTRGVYKNIQLWDMSLIDEHDIISAPANRLDAALSADVELIIGAFGSRLVVYTTDYWIASVELSAAAAAPLASSPAVLLLRHFFVPNDWISVVHKLIVGIGRLGEIVFAKRSELAVIKRGLEVTESGGSFNPRRDSYQKHHRIGSSPSSAATGAGPSSSIRRRAVSSPSSELSAPAAGRGVSRPPLPHR</sequence>
<dbReference type="SUPFAM" id="SSF52540">
    <property type="entry name" value="P-loop containing nucleoside triphosphate hydrolases"/>
    <property type="match status" value="1"/>
</dbReference>
<name>A0AAW0RDK7_9PEZI</name>
<dbReference type="InterPro" id="IPR036322">
    <property type="entry name" value="WD40_repeat_dom_sf"/>
</dbReference>
<dbReference type="Pfam" id="PF24883">
    <property type="entry name" value="NPHP3_N"/>
    <property type="match status" value="1"/>
</dbReference>
<dbReference type="Gene3D" id="3.40.50.300">
    <property type="entry name" value="P-loop containing nucleotide triphosphate hydrolases"/>
    <property type="match status" value="1"/>
</dbReference>
<feature type="compositionally biased region" description="Low complexity" evidence="2">
    <location>
        <begin position="1360"/>
        <end position="1393"/>
    </location>
</feature>
<dbReference type="InterPro" id="IPR015943">
    <property type="entry name" value="WD40/YVTN_repeat-like_dom_sf"/>
</dbReference>
<dbReference type="SUPFAM" id="SSF50978">
    <property type="entry name" value="WD40 repeat-like"/>
    <property type="match status" value="2"/>
</dbReference>
<feature type="domain" description="Nephrocystin 3-like N-terminal" evidence="4">
    <location>
        <begin position="86"/>
        <end position="248"/>
    </location>
</feature>
<accession>A0AAW0RDK7</accession>
<evidence type="ECO:0000259" key="4">
    <source>
        <dbReference type="Pfam" id="PF24883"/>
    </source>
</evidence>
<protein>
    <recommendedName>
        <fullName evidence="7">NACHT domain-containing protein</fullName>
    </recommendedName>
</protein>
<dbReference type="SMART" id="SM00320">
    <property type="entry name" value="WD40"/>
    <property type="match status" value="4"/>
</dbReference>
<dbReference type="EMBL" id="JAQQWP010000001">
    <property type="protein sequence ID" value="KAK8133005.1"/>
    <property type="molecule type" value="Genomic_DNA"/>
</dbReference>
<dbReference type="InterPro" id="IPR001680">
    <property type="entry name" value="WD40_rpt"/>
</dbReference>
<dbReference type="InterPro" id="IPR054471">
    <property type="entry name" value="GPIID_WHD"/>
</dbReference>
<evidence type="ECO:0000313" key="5">
    <source>
        <dbReference type="EMBL" id="KAK8133005.1"/>
    </source>
</evidence>
<dbReference type="InterPro" id="IPR027417">
    <property type="entry name" value="P-loop_NTPase"/>
</dbReference>
<feature type="region of interest" description="Disordered" evidence="2">
    <location>
        <begin position="1344"/>
        <end position="1405"/>
    </location>
</feature>
<dbReference type="Pfam" id="PF22939">
    <property type="entry name" value="WHD_GPIID"/>
    <property type="match status" value="1"/>
</dbReference>
<evidence type="ECO:0000256" key="2">
    <source>
        <dbReference type="SAM" id="MobiDB-lite"/>
    </source>
</evidence>
<dbReference type="Gene3D" id="2.130.10.10">
    <property type="entry name" value="YVTN repeat-like/Quinoprotein amine dehydrogenase"/>
    <property type="match status" value="2"/>
</dbReference>
<dbReference type="Proteomes" id="UP001392437">
    <property type="component" value="Unassembled WGS sequence"/>
</dbReference>
<reference evidence="5 6" key="1">
    <citation type="submission" date="2023-01" db="EMBL/GenBank/DDBJ databases">
        <title>Analysis of 21 Apiospora genomes using comparative genomics revels a genus with tremendous synthesis potential of carbohydrate active enzymes and secondary metabolites.</title>
        <authorList>
            <person name="Sorensen T."/>
        </authorList>
    </citation>
    <scope>NUCLEOTIDE SEQUENCE [LARGE SCALE GENOMIC DNA]</scope>
    <source>
        <strain evidence="5 6">CBS 117206</strain>
    </source>
</reference>
<dbReference type="PANTHER" id="PTHR10039:SF16">
    <property type="entry name" value="GPI INOSITOL-DEACYLASE"/>
    <property type="match status" value="1"/>
</dbReference>
<dbReference type="InterPro" id="IPR056884">
    <property type="entry name" value="NPHP3-like_N"/>
</dbReference>